<feature type="domain" description="Protein kinase" evidence="31">
    <location>
        <begin position="746"/>
        <end position="1050"/>
    </location>
</feature>
<reference evidence="32" key="2">
    <citation type="submission" date="2008-12" db="EMBL/GenBank/DDBJ databases">
        <title>Improved gene annotation of the rice (Oryza sativa) genomes.</title>
        <authorList>
            <person name="Wang J."/>
            <person name="Li R."/>
            <person name="Fan W."/>
            <person name="Huang Q."/>
            <person name="Zhang J."/>
            <person name="Zhou Y."/>
            <person name="Hu Y."/>
            <person name="Zi S."/>
            <person name="Li J."/>
            <person name="Ni P."/>
            <person name="Zheng H."/>
            <person name="Zhang Y."/>
            <person name="Zhao M."/>
            <person name="Hao Q."/>
            <person name="McDermott J."/>
            <person name="Samudrala R."/>
            <person name="Kristiansen K."/>
            <person name="Wong G.K.-S."/>
        </authorList>
    </citation>
    <scope>NUCLEOTIDE SEQUENCE</scope>
</reference>
<dbReference type="GO" id="GO:0006952">
    <property type="term" value="P:defense response"/>
    <property type="evidence" value="ECO:0007669"/>
    <property type="project" value="UniProtKB-KW"/>
</dbReference>
<dbReference type="FunFam" id="3.30.200.20:FF:000432">
    <property type="entry name" value="LRR receptor-like serine/threonine-protein kinase EFR"/>
    <property type="match status" value="1"/>
</dbReference>
<dbReference type="InterPro" id="IPR032675">
    <property type="entry name" value="LRR_dom_sf"/>
</dbReference>
<evidence type="ECO:0000256" key="16">
    <source>
        <dbReference type="ARBA" id="ARBA00022777"/>
    </source>
</evidence>
<comment type="catalytic activity">
    <reaction evidence="24">
        <text>L-threonyl-[protein] + ATP = O-phospho-L-threonyl-[protein] + ADP + H(+)</text>
        <dbReference type="Rhea" id="RHEA:46608"/>
        <dbReference type="Rhea" id="RHEA-COMP:11060"/>
        <dbReference type="Rhea" id="RHEA-COMP:11605"/>
        <dbReference type="ChEBI" id="CHEBI:15378"/>
        <dbReference type="ChEBI" id="CHEBI:30013"/>
        <dbReference type="ChEBI" id="CHEBI:30616"/>
        <dbReference type="ChEBI" id="CHEBI:61977"/>
        <dbReference type="ChEBI" id="CHEBI:456216"/>
        <dbReference type="EC" id="2.7.11.1"/>
    </reaction>
</comment>
<evidence type="ECO:0000256" key="8">
    <source>
        <dbReference type="ARBA" id="ARBA00022527"/>
    </source>
</evidence>
<keyword evidence="7" id="KW-1003">Cell membrane</keyword>
<feature type="transmembrane region" description="Helical" evidence="30">
    <location>
        <begin position="6"/>
        <end position="27"/>
    </location>
</feature>
<dbReference type="InterPro" id="IPR011009">
    <property type="entry name" value="Kinase-like_dom_sf"/>
</dbReference>
<accession>B9FTY0</accession>
<evidence type="ECO:0000256" key="15">
    <source>
        <dbReference type="ARBA" id="ARBA00022741"/>
    </source>
</evidence>
<dbReference type="Gene3D" id="3.30.200.20">
    <property type="entry name" value="Phosphorylase Kinase, domain 1"/>
    <property type="match status" value="1"/>
</dbReference>
<dbReference type="FunFam" id="3.80.10.10:FF:000275">
    <property type="entry name" value="Leucine-rich repeat receptor-like protein kinase"/>
    <property type="match status" value="1"/>
</dbReference>
<evidence type="ECO:0000256" key="18">
    <source>
        <dbReference type="ARBA" id="ARBA00022824"/>
    </source>
</evidence>
<dbReference type="InterPro" id="IPR003591">
    <property type="entry name" value="Leu-rich_rpt_typical-subtyp"/>
</dbReference>
<evidence type="ECO:0000256" key="28">
    <source>
        <dbReference type="ARBA" id="ARBA00072040"/>
    </source>
</evidence>
<dbReference type="SUPFAM" id="SSF52058">
    <property type="entry name" value="L domain-like"/>
    <property type="match status" value="1"/>
</dbReference>
<evidence type="ECO:0000256" key="13">
    <source>
        <dbReference type="ARBA" id="ARBA00022729"/>
    </source>
</evidence>
<protein>
    <recommendedName>
        <fullName evidence="28">Receptor kinase-like protein Xa21</fullName>
        <ecNumber evidence="6">2.7.11.1</ecNumber>
    </recommendedName>
</protein>
<dbReference type="FunFam" id="3.80.10.10:FF:000041">
    <property type="entry name" value="LRR receptor-like serine/threonine-protein kinase ERECTA"/>
    <property type="match status" value="1"/>
</dbReference>
<evidence type="ECO:0000256" key="26">
    <source>
        <dbReference type="ARBA" id="ARBA00054320"/>
    </source>
</evidence>
<dbReference type="GO" id="GO:0009791">
    <property type="term" value="P:post-embryonic development"/>
    <property type="evidence" value="ECO:0007669"/>
    <property type="project" value="UniProtKB-ARBA"/>
</dbReference>
<comment type="cofactor">
    <cofactor evidence="1">
        <name>Mn(2+)</name>
        <dbReference type="ChEBI" id="CHEBI:29035"/>
    </cofactor>
</comment>
<dbReference type="GO" id="GO:0004674">
    <property type="term" value="F:protein serine/threonine kinase activity"/>
    <property type="evidence" value="ECO:0007669"/>
    <property type="project" value="UniProtKB-KW"/>
</dbReference>
<keyword evidence="22" id="KW-0675">Receptor</keyword>
<keyword evidence="16" id="KW-0418">Kinase</keyword>
<dbReference type="InterPro" id="IPR013210">
    <property type="entry name" value="LRR_N_plant-typ"/>
</dbReference>
<dbReference type="SMART" id="SM00220">
    <property type="entry name" value="S_TKc"/>
    <property type="match status" value="1"/>
</dbReference>
<keyword evidence="9" id="KW-0597">Phosphoprotein</keyword>
<dbReference type="PROSITE" id="PS00108">
    <property type="entry name" value="PROTEIN_KINASE_ST"/>
    <property type="match status" value="1"/>
</dbReference>
<dbReference type="Gene3D" id="1.10.510.10">
    <property type="entry name" value="Transferase(Phosphotransferase) domain 1"/>
    <property type="match status" value="1"/>
</dbReference>
<dbReference type="InterPro" id="IPR017441">
    <property type="entry name" value="Protein_kinase_ATP_BS"/>
</dbReference>
<dbReference type="GO" id="GO:0005524">
    <property type="term" value="F:ATP binding"/>
    <property type="evidence" value="ECO:0007669"/>
    <property type="project" value="UniProtKB-UniRule"/>
</dbReference>
<evidence type="ECO:0000256" key="3">
    <source>
        <dbReference type="ARBA" id="ARBA00004162"/>
    </source>
</evidence>
<evidence type="ECO:0000256" key="2">
    <source>
        <dbReference type="ARBA" id="ARBA00001946"/>
    </source>
</evidence>
<dbReference type="PANTHER" id="PTHR27008">
    <property type="entry name" value="OS04G0122200 PROTEIN"/>
    <property type="match status" value="1"/>
</dbReference>
<comment type="cofactor">
    <cofactor evidence="2">
        <name>Mg(2+)</name>
        <dbReference type="ChEBI" id="CHEBI:18420"/>
    </cofactor>
</comment>
<comment type="subcellular location">
    <subcellularLocation>
        <location evidence="3">Cell membrane</location>
        <topology evidence="3">Single-pass membrane protein</topology>
    </subcellularLocation>
    <subcellularLocation>
        <location evidence="4">Endoplasmic reticulum membrane</location>
        <topology evidence="4">Single-pass membrane protein</topology>
    </subcellularLocation>
</comment>
<dbReference type="InterPro" id="IPR001245">
    <property type="entry name" value="Ser-Thr/Tyr_kinase_cat_dom"/>
</dbReference>
<keyword evidence="8" id="KW-0723">Serine/threonine-protein kinase</keyword>
<evidence type="ECO:0000259" key="31">
    <source>
        <dbReference type="PROSITE" id="PS50011"/>
    </source>
</evidence>
<dbReference type="GO" id="GO:0005886">
    <property type="term" value="C:plasma membrane"/>
    <property type="evidence" value="ECO:0007669"/>
    <property type="project" value="UniProtKB-SubCell"/>
</dbReference>
<dbReference type="AlphaFoldDB" id="B9FTY0"/>
<comment type="function">
    <text evidence="27">The processed protein kinase Xa21 chain released by protein cleavage after X.oryzae pv. oryzae protein Ax21 detection translocates into the nucleus where it can bind and regulate WRKY62, a transcription factor. Confers resistance to the bacterial pathogen X.oryzae pv. oryzae (Xoo).</text>
</comment>
<keyword evidence="23" id="KW-0325">Glycoprotein</keyword>
<comment type="function">
    <text evidence="26">Receptor kinase that detects X.oryzae pv. oryzae protein Ax21 to promote innate immunity. Following X.oryzae pv. oryzae protein Ax21 detection, undergoes cleavage, releasing the processed protein kinase Xa21 chain.</text>
</comment>
<evidence type="ECO:0000256" key="25">
    <source>
        <dbReference type="ARBA" id="ARBA00048679"/>
    </source>
</evidence>
<dbReference type="SUPFAM" id="SSF52047">
    <property type="entry name" value="RNI-like"/>
    <property type="match status" value="1"/>
</dbReference>
<dbReference type="InterPro" id="IPR001611">
    <property type="entry name" value="Leu-rich_rpt"/>
</dbReference>
<evidence type="ECO:0000256" key="9">
    <source>
        <dbReference type="ARBA" id="ARBA00022553"/>
    </source>
</evidence>
<dbReference type="PANTHER" id="PTHR27008:SF373">
    <property type="entry name" value="OS06G0586400 PROTEIN"/>
    <property type="match status" value="1"/>
</dbReference>
<evidence type="ECO:0000256" key="22">
    <source>
        <dbReference type="ARBA" id="ARBA00023170"/>
    </source>
</evidence>
<evidence type="ECO:0000313" key="32">
    <source>
        <dbReference type="EMBL" id="EEE65942.1"/>
    </source>
</evidence>
<dbReference type="EMBL" id="CM000143">
    <property type="protein sequence ID" value="EEE65942.1"/>
    <property type="molecule type" value="Genomic_DNA"/>
</dbReference>
<comment type="catalytic activity">
    <reaction evidence="25">
        <text>L-seryl-[protein] + ATP = O-phospho-L-seryl-[protein] + ADP + H(+)</text>
        <dbReference type="Rhea" id="RHEA:17989"/>
        <dbReference type="Rhea" id="RHEA-COMP:9863"/>
        <dbReference type="Rhea" id="RHEA-COMP:11604"/>
        <dbReference type="ChEBI" id="CHEBI:15378"/>
        <dbReference type="ChEBI" id="CHEBI:29999"/>
        <dbReference type="ChEBI" id="CHEBI:30616"/>
        <dbReference type="ChEBI" id="CHEBI:83421"/>
        <dbReference type="ChEBI" id="CHEBI:456216"/>
        <dbReference type="EC" id="2.7.11.1"/>
    </reaction>
</comment>
<gene>
    <name evidence="32" type="ORF">OsJ_21819</name>
</gene>
<dbReference type="Gene3D" id="3.80.10.10">
    <property type="entry name" value="Ribonuclease Inhibitor"/>
    <property type="match status" value="4"/>
</dbReference>
<dbReference type="InterPro" id="IPR051809">
    <property type="entry name" value="Plant_receptor-like_S/T_kinase"/>
</dbReference>
<evidence type="ECO:0000256" key="29">
    <source>
        <dbReference type="PROSITE-ProRule" id="PRU10141"/>
    </source>
</evidence>
<evidence type="ECO:0000256" key="10">
    <source>
        <dbReference type="ARBA" id="ARBA00022614"/>
    </source>
</evidence>
<dbReference type="SMART" id="SM00369">
    <property type="entry name" value="LRR_TYP"/>
    <property type="match status" value="9"/>
</dbReference>
<dbReference type="PROSITE" id="PS00107">
    <property type="entry name" value="PROTEIN_KINASE_ATP"/>
    <property type="match status" value="1"/>
</dbReference>
<dbReference type="InterPro" id="IPR008271">
    <property type="entry name" value="Ser/Thr_kinase_AS"/>
</dbReference>
<dbReference type="PROSITE" id="PS50011">
    <property type="entry name" value="PROTEIN_KINASE_DOM"/>
    <property type="match status" value="1"/>
</dbReference>
<keyword evidence="10" id="KW-0433">Leucine-rich repeat</keyword>
<evidence type="ECO:0000256" key="24">
    <source>
        <dbReference type="ARBA" id="ARBA00047899"/>
    </source>
</evidence>
<evidence type="ECO:0000256" key="1">
    <source>
        <dbReference type="ARBA" id="ARBA00001936"/>
    </source>
</evidence>
<dbReference type="SUPFAM" id="SSF56112">
    <property type="entry name" value="Protein kinase-like (PK-like)"/>
    <property type="match status" value="1"/>
</dbReference>
<name>B9FTY0_ORYSJ</name>
<keyword evidence="14" id="KW-0677">Repeat</keyword>
<evidence type="ECO:0000256" key="5">
    <source>
        <dbReference type="ARBA" id="ARBA00008684"/>
    </source>
</evidence>
<evidence type="ECO:0000256" key="17">
    <source>
        <dbReference type="ARBA" id="ARBA00022821"/>
    </source>
</evidence>
<evidence type="ECO:0000256" key="23">
    <source>
        <dbReference type="ARBA" id="ARBA00023180"/>
    </source>
</evidence>
<keyword evidence="13" id="KW-0732">Signal</keyword>
<reference evidence="32" key="1">
    <citation type="journal article" date="2005" name="PLoS Biol.">
        <title>The genomes of Oryza sativa: a history of duplications.</title>
        <authorList>
            <person name="Yu J."/>
            <person name="Wang J."/>
            <person name="Lin W."/>
            <person name="Li S."/>
            <person name="Li H."/>
            <person name="Zhou J."/>
            <person name="Ni P."/>
            <person name="Dong W."/>
            <person name="Hu S."/>
            <person name="Zeng C."/>
            <person name="Zhang J."/>
            <person name="Zhang Y."/>
            <person name="Li R."/>
            <person name="Xu Z."/>
            <person name="Li S."/>
            <person name="Li X."/>
            <person name="Zheng H."/>
            <person name="Cong L."/>
            <person name="Lin L."/>
            <person name="Yin J."/>
            <person name="Geng J."/>
            <person name="Li G."/>
            <person name="Shi J."/>
            <person name="Liu J."/>
            <person name="Lv H."/>
            <person name="Li J."/>
            <person name="Wang J."/>
            <person name="Deng Y."/>
            <person name="Ran L."/>
            <person name="Shi X."/>
            <person name="Wang X."/>
            <person name="Wu Q."/>
            <person name="Li C."/>
            <person name="Ren X."/>
            <person name="Wang J."/>
            <person name="Wang X."/>
            <person name="Li D."/>
            <person name="Liu D."/>
            <person name="Zhang X."/>
            <person name="Ji Z."/>
            <person name="Zhao W."/>
            <person name="Sun Y."/>
            <person name="Zhang Z."/>
            <person name="Bao J."/>
            <person name="Han Y."/>
            <person name="Dong L."/>
            <person name="Ji J."/>
            <person name="Chen P."/>
            <person name="Wu S."/>
            <person name="Liu J."/>
            <person name="Xiao Y."/>
            <person name="Bu D."/>
            <person name="Tan J."/>
            <person name="Yang L."/>
            <person name="Ye C."/>
            <person name="Zhang J."/>
            <person name="Xu J."/>
            <person name="Zhou Y."/>
            <person name="Yu Y."/>
            <person name="Zhang B."/>
            <person name="Zhuang S."/>
            <person name="Wei H."/>
            <person name="Liu B."/>
            <person name="Lei M."/>
            <person name="Yu H."/>
            <person name="Li Y."/>
            <person name="Xu H."/>
            <person name="Wei S."/>
            <person name="He X."/>
            <person name="Fang L."/>
            <person name="Zhang Z."/>
            <person name="Zhang Y."/>
            <person name="Huang X."/>
            <person name="Su Z."/>
            <person name="Tong W."/>
            <person name="Li J."/>
            <person name="Tong Z."/>
            <person name="Li S."/>
            <person name="Ye J."/>
            <person name="Wang L."/>
            <person name="Fang L."/>
            <person name="Lei T."/>
            <person name="Chen C."/>
            <person name="Chen H."/>
            <person name="Xu Z."/>
            <person name="Li H."/>
            <person name="Huang H."/>
            <person name="Zhang F."/>
            <person name="Xu H."/>
            <person name="Li N."/>
            <person name="Zhao C."/>
            <person name="Li S."/>
            <person name="Dong L."/>
            <person name="Huang Y."/>
            <person name="Li L."/>
            <person name="Xi Y."/>
            <person name="Qi Q."/>
            <person name="Li W."/>
            <person name="Zhang B."/>
            <person name="Hu W."/>
            <person name="Zhang Y."/>
            <person name="Tian X."/>
            <person name="Jiao Y."/>
            <person name="Liang X."/>
            <person name="Jin J."/>
            <person name="Gao L."/>
            <person name="Zheng W."/>
            <person name="Hao B."/>
            <person name="Liu S."/>
            <person name="Wang W."/>
            <person name="Yuan L."/>
            <person name="Cao M."/>
            <person name="McDermott J."/>
            <person name="Samudrala R."/>
            <person name="Wang J."/>
            <person name="Wong G.K."/>
            <person name="Yang H."/>
        </authorList>
    </citation>
    <scope>NUCLEOTIDE SEQUENCE [LARGE SCALE GENOMIC DNA]</scope>
</reference>
<evidence type="ECO:0000256" key="11">
    <source>
        <dbReference type="ARBA" id="ARBA00022679"/>
    </source>
</evidence>
<dbReference type="FunFam" id="3.80.10.10:FF:000233">
    <property type="entry name" value="Leucine-rich repeat receptor-like protein kinase TDR"/>
    <property type="match status" value="1"/>
</dbReference>
<keyword evidence="17" id="KW-0611">Plant defense</keyword>
<comment type="similarity">
    <text evidence="5">Belongs to the protein kinase superfamily. Ser/Thr protein kinase family.</text>
</comment>
<evidence type="ECO:0000256" key="19">
    <source>
        <dbReference type="ARBA" id="ARBA00022840"/>
    </source>
</evidence>
<dbReference type="GO" id="GO:0005789">
    <property type="term" value="C:endoplasmic reticulum membrane"/>
    <property type="evidence" value="ECO:0007669"/>
    <property type="project" value="UniProtKB-SubCell"/>
</dbReference>
<dbReference type="EC" id="2.7.11.1" evidence="6"/>
<dbReference type="Pfam" id="PF13855">
    <property type="entry name" value="LRR_8"/>
    <property type="match status" value="2"/>
</dbReference>
<keyword evidence="18" id="KW-0256">Endoplasmic reticulum</keyword>
<keyword evidence="11" id="KW-0808">Transferase</keyword>
<evidence type="ECO:0000256" key="14">
    <source>
        <dbReference type="ARBA" id="ARBA00022737"/>
    </source>
</evidence>
<evidence type="ECO:0000256" key="12">
    <source>
        <dbReference type="ARBA" id="ARBA00022692"/>
    </source>
</evidence>
<feature type="binding site" evidence="29">
    <location>
        <position position="775"/>
    </location>
    <ligand>
        <name>ATP</name>
        <dbReference type="ChEBI" id="CHEBI:30616"/>
    </ligand>
</feature>
<keyword evidence="20 30" id="KW-1133">Transmembrane helix</keyword>
<dbReference type="Pfam" id="PF00560">
    <property type="entry name" value="LRR_1"/>
    <property type="match status" value="8"/>
</dbReference>
<organism evidence="32">
    <name type="scientific">Oryza sativa subsp. japonica</name>
    <name type="common">Rice</name>
    <dbReference type="NCBI Taxonomy" id="39947"/>
    <lineage>
        <taxon>Eukaryota</taxon>
        <taxon>Viridiplantae</taxon>
        <taxon>Streptophyta</taxon>
        <taxon>Embryophyta</taxon>
        <taxon>Tracheophyta</taxon>
        <taxon>Spermatophyta</taxon>
        <taxon>Magnoliopsida</taxon>
        <taxon>Liliopsida</taxon>
        <taxon>Poales</taxon>
        <taxon>Poaceae</taxon>
        <taxon>BOP clade</taxon>
        <taxon>Oryzoideae</taxon>
        <taxon>Oryzeae</taxon>
        <taxon>Oryzinae</taxon>
        <taxon>Oryza</taxon>
        <taxon>Oryza sativa</taxon>
    </lineage>
</organism>
<keyword evidence="21 30" id="KW-0472">Membrane</keyword>
<evidence type="ECO:0000256" key="30">
    <source>
        <dbReference type="SAM" id="Phobius"/>
    </source>
</evidence>
<evidence type="ECO:0000256" key="6">
    <source>
        <dbReference type="ARBA" id="ARBA00012513"/>
    </source>
</evidence>
<evidence type="ECO:0000256" key="4">
    <source>
        <dbReference type="ARBA" id="ARBA00004389"/>
    </source>
</evidence>
<dbReference type="InterPro" id="IPR000719">
    <property type="entry name" value="Prot_kinase_dom"/>
</dbReference>
<dbReference type="Pfam" id="PF08263">
    <property type="entry name" value="LRRNT_2"/>
    <property type="match status" value="1"/>
</dbReference>
<evidence type="ECO:0000256" key="21">
    <source>
        <dbReference type="ARBA" id="ARBA00023136"/>
    </source>
</evidence>
<evidence type="ECO:0000256" key="20">
    <source>
        <dbReference type="ARBA" id="ARBA00022989"/>
    </source>
</evidence>
<feature type="transmembrane region" description="Helical" evidence="30">
    <location>
        <begin position="688"/>
        <end position="713"/>
    </location>
</feature>
<keyword evidence="12 30" id="KW-0812">Transmembrane</keyword>
<dbReference type="Pfam" id="PF07714">
    <property type="entry name" value="PK_Tyr_Ser-Thr"/>
    <property type="match status" value="1"/>
</dbReference>
<evidence type="ECO:0000256" key="27">
    <source>
        <dbReference type="ARBA" id="ARBA00056628"/>
    </source>
</evidence>
<keyword evidence="19 29" id="KW-0067">ATP-binding</keyword>
<dbReference type="FunFam" id="1.10.510.10:FF:000358">
    <property type="entry name" value="Putative leucine-rich repeat receptor-like serine/threonine-protein kinase"/>
    <property type="match status" value="1"/>
</dbReference>
<sequence>MACLGVLSSGIVWLCLSIIFMILPIAISDEHENDRQALLCFKSQLSGPPGVLASWSNASQEFCNWHGVTCSTPSPRRVTAIDLASEGISGSISPCIANLTSLTMLQLSNNSFNGSIPSVLGLLGQLNNLNLSMNSLEGNIPSELSSCSQLEILDLSNNFIQGEIPASLSQCNRLKKIHLSKNKLQGRIPYAFGNLPKLEKVVLASNRLTGDIPASLGSSLSLTYVNLESNALTGSIPQSLLNSSSLKVLVLTRNTLTGEIPKPLFTSSTLTDIYLDENNFVGSIPHVTATPLPLQYLYLGGNKLSGTIPSSLGNLSSLLDLSLTRNNLTGSIPDSLGHIPTLELLNLNVNKLTGHVPSSIFNLSSLKSLAMANNSLTGELPSNLGYTLPNIKTLILSNNRFKGPIPPTLVNASNLKSLYLRNNSLTGLIPFFGSLLNLEEVMLSYNKLEAADWSFISSLSNCSKLTKLLIDGNNLKGKLPRSIGNLSSSLKWLWLRDNKISGHIPPELGNLKGLEMLYMDYNLLTGNIPPAIGNLNNLVVLAMAQNNLSGQIPDTIGNLVKLTDLKLSGNIPSSLGKCVALESLEMQSNLLVGSIPKSFEKLVGIWNMDISQNNLTGKIPDFLSNFSLLYDLNLSFNNFEGEVPAGGIFRNASVVSIEGNNGLCARTSMGGIPLCSVQVHRNRRHKSLVLVLMIVIPIVSITIILLSFAAFFWRKRMQVTPKLPQCNEHVFKNITYENIAKATNKFSSDNLIGSGSFAMVYKGNLELQEDEVAIKIFNLGTYGAHRGFIAECETLRNVRHRNLVKIITLCSSVDATGADFKALVFQYMQNGNLDTWLHPKSQELSQGKVLTISQRVNIALDVAFALDYLHNQCATPLIHCDLKPSNILLDLDMVAYVSDFGLARFVYNRLTAHEDTSTSLACLKGSIGYIPPEYGMRKDISTKGDVYSFGILLLEIIIGSRPTDEKFNGSTTLHEFVHGAFPNNIYEVVDPTMLQNDLVATDVMENCIIPLVKIGLCCSVPLPNERPEMGQVATMILEIKHAASNRHVRLS</sequence>
<keyword evidence="15 29" id="KW-0547">Nucleotide-binding</keyword>
<proteinExistence type="inferred from homology"/>
<dbReference type="Proteomes" id="UP000007752">
    <property type="component" value="Chromosome 6"/>
</dbReference>
<evidence type="ECO:0000256" key="7">
    <source>
        <dbReference type="ARBA" id="ARBA00022475"/>
    </source>
</evidence>